<evidence type="ECO:0000313" key="10">
    <source>
        <dbReference type="EMBL" id="MPA71730.1"/>
    </source>
</evidence>
<name>A0A5B7BRW9_DAVIN</name>
<dbReference type="GO" id="GO:0003723">
    <property type="term" value="F:RNA binding"/>
    <property type="evidence" value="ECO:0007669"/>
    <property type="project" value="UniProtKB-KW"/>
</dbReference>
<keyword evidence="8" id="KW-0539">Nucleus</keyword>
<evidence type="ECO:0000256" key="2">
    <source>
        <dbReference type="ARBA" id="ARBA00009801"/>
    </source>
</evidence>
<evidence type="ECO:0000256" key="5">
    <source>
        <dbReference type="ARBA" id="ARBA00022552"/>
    </source>
</evidence>
<feature type="compositionally biased region" description="Basic residues" evidence="9">
    <location>
        <begin position="726"/>
        <end position="735"/>
    </location>
</feature>
<accession>A0A5B7BRW9</accession>
<dbReference type="GO" id="GO:0005732">
    <property type="term" value="C:sno(s)RNA-containing ribonucleoprotein complex"/>
    <property type="evidence" value="ECO:0007669"/>
    <property type="project" value="InterPro"/>
</dbReference>
<proteinExistence type="inferred from homology"/>
<feature type="compositionally biased region" description="Gly residues" evidence="9">
    <location>
        <begin position="736"/>
        <end position="748"/>
    </location>
</feature>
<sequence length="748" mass="81093">MVEFLYDPTIEEDLNNQPSKLKNSEDLPDLSPPELDDFSSAFADSFLDFDCMKDWIEENPDPYVIEPKPDPDTVDLGKVVFGVVDKRIEMAEDGSCRETSVGDPTGDCSGNLGSLIEEEMGKVKLECPLDGSVVVDGNGVKSERIVGVDGNGVASIEISTGNGNGNGAVSVEIMGFNGNGVKSVETVSVDGNGAKSDEVLGIDGNCARSGEIVRVNGDGPKSGEVVSAVDESDSSSESESESSSSSSSASSSSSEDDDYEEEEEEEEDDEEDVEEEEEKEEEEKGEVEREMDMEEGEIRDSVVEEMVTWSDGEDDEGGEVIKGPIRSKNELKVLPLVPPVNVTLQPYHQTLPVGVVLSIIGSQVIVEGVEKHNPLNEGSILWITEQRSPLGLVDEIFGPVKNPYYMVRYNSDNDVPAGIGQGTLVSFVPEFVNHVLNDNNLYKKGYDASGDNDEPLSDEVEFSDDEKEAEYRRMLKMTKRGMNNQKHENKKKERKKFNNRGGTCRNGQPSTTEVPTGVCQPPVDQHKLYIPPAAAVSVYHDNCRSSSGTGQGLSGPGFVAPFPQLAQAPGFTAPSTGVWINGMPCQPQQSMGFPNSYPTNGMPWLQQSHHQQSYNMPLPNGMPFQQQFDPSQRLPVNAVFPGGHSNFSAGPGFAPWPLSMGQSGYNQLPFGMGLQVHNARPPINVGEQGVPSNGSQERNCDMRPPFVSPGNTQVCQNFNQGAYSGRGRKSYRRGGGRFGGGRGRQQSK</sequence>
<feature type="compositionally biased region" description="Acidic residues" evidence="9">
    <location>
        <begin position="230"/>
        <end position="240"/>
    </location>
</feature>
<keyword evidence="5" id="KW-0698">rRNA processing</keyword>
<feature type="region of interest" description="Disordered" evidence="9">
    <location>
        <begin position="482"/>
        <end position="517"/>
    </location>
</feature>
<feature type="compositionally biased region" description="Low complexity" evidence="9">
    <location>
        <begin position="241"/>
        <end position="253"/>
    </location>
</feature>
<dbReference type="AlphaFoldDB" id="A0A5B7BRW9"/>
<dbReference type="FunFam" id="2.40.10.230:FF:000002">
    <property type="entry name" value="H/ACA ribonucleoprotein complex non-core subunit NAF1"/>
    <property type="match status" value="1"/>
</dbReference>
<organism evidence="10">
    <name type="scientific">Davidia involucrata</name>
    <name type="common">Dove tree</name>
    <dbReference type="NCBI Taxonomy" id="16924"/>
    <lineage>
        <taxon>Eukaryota</taxon>
        <taxon>Viridiplantae</taxon>
        <taxon>Streptophyta</taxon>
        <taxon>Embryophyta</taxon>
        <taxon>Tracheophyta</taxon>
        <taxon>Spermatophyta</taxon>
        <taxon>Magnoliopsida</taxon>
        <taxon>eudicotyledons</taxon>
        <taxon>Gunneridae</taxon>
        <taxon>Pentapetalae</taxon>
        <taxon>asterids</taxon>
        <taxon>Cornales</taxon>
        <taxon>Nyssaceae</taxon>
        <taxon>Davidia</taxon>
    </lineage>
</organism>
<comment type="similarity">
    <text evidence="2">Belongs to the NAF1 family.</text>
</comment>
<keyword evidence="4" id="KW-0690">Ribosome biogenesis</keyword>
<dbReference type="PANTHER" id="PTHR31633:SF1">
    <property type="entry name" value="H_ACA RIBONUCLEOPROTEIN COMPLEX NON-CORE SUBUNIT NAF1"/>
    <property type="match status" value="1"/>
</dbReference>
<comment type="subcellular location">
    <subcellularLocation>
        <location evidence="1">Nucleus</location>
    </subcellularLocation>
</comment>
<evidence type="ECO:0000256" key="9">
    <source>
        <dbReference type="SAM" id="MobiDB-lite"/>
    </source>
</evidence>
<feature type="compositionally biased region" description="Polar residues" evidence="9">
    <location>
        <begin position="505"/>
        <end position="514"/>
    </location>
</feature>
<dbReference type="SUPFAM" id="SSF50447">
    <property type="entry name" value="Translation proteins"/>
    <property type="match status" value="1"/>
</dbReference>
<evidence type="ECO:0000256" key="6">
    <source>
        <dbReference type="ARBA" id="ARBA00022553"/>
    </source>
</evidence>
<feature type="region of interest" description="Disordered" evidence="9">
    <location>
        <begin position="1"/>
        <end position="35"/>
    </location>
</feature>
<dbReference type="EMBL" id="GHES01041171">
    <property type="protein sequence ID" value="MPA71730.1"/>
    <property type="molecule type" value="Transcribed_RNA"/>
</dbReference>
<keyword evidence="6" id="KW-0597">Phosphoprotein</keyword>
<dbReference type="InterPro" id="IPR038664">
    <property type="entry name" value="Gar1/Naf1_Cbf5-bd_sf"/>
</dbReference>
<feature type="region of interest" description="Disordered" evidence="9">
    <location>
        <begin position="211"/>
        <end position="298"/>
    </location>
</feature>
<dbReference type="GO" id="GO:0001522">
    <property type="term" value="P:pseudouridine synthesis"/>
    <property type="evidence" value="ECO:0007669"/>
    <property type="project" value="InterPro"/>
</dbReference>
<dbReference type="Pfam" id="PF04410">
    <property type="entry name" value="Gar1"/>
    <property type="match status" value="1"/>
</dbReference>
<gene>
    <name evidence="10" type="ORF">Din_041171</name>
</gene>
<dbReference type="GO" id="GO:0005634">
    <property type="term" value="C:nucleus"/>
    <property type="evidence" value="ECO:0007669"/>
    <property type="project" value="UniProtKB-SubCell"/>
</dbReference>
<feature type="region of interest" description="Disordered" evidence="9">
    <location>
        <begin position="719"/>
        <end position="748"/>
    </location>
</feature>
<protein>
    <recommendedName>
        <fullName evidence="3">H/ACA ribonucleoprotein complex non-core subunit NAF1</fullName>
    </recommendedName>
</protein>
<dbReference type="GO" id="GO:0006364">
    <property type="term" value="P:rRNA processing"/>
    <property type="evidence" value="ECO:0007669"/>
    <property type="project" value="UniProtKB-KW"/>
</dbReference>
<dbReference type="GO" id="GO:0000493">
    <property type="term" value="P:box H/ACA snoRNP assembly"/>
    <property type="evidence" value="ECO:0007669"/>
    <property type="project" value="InterPro"/>
</dbReference>
<dbReference type="InterPro" id="IPR009000">
    <property type="entry name" value="Transl_B-barrel_sf"/>
</dbReference>
<keyword evidence="7" id="KW-0694">RNA-binding</keyword>
<evidence type="ECO:0000256" key="3">
    <source>
        <dbReference type="ARBA" id="ARBA00021438"/>
    </source>
</evidence>
<evidence type="ECO:0000256" key="8">
    <source>
        <dbReference type="ARBA" id="ARBA00023242"/>
    </source>
</evidence>
<reference evidence="10" key="1">
    <citation type="submission" date="2019-08" db="EMBL/GenBank/DDBJ databases">
        <title>Reference gene set and small RNA set construction with multiple tissues from Davidia involucrata Baill.</title>
        <authorList>
            <person name="Yang H."/>
            <person name="Zhou C."/>
            <person name="Li G."/>
            <person name="Wang J."/>
            <person name="Gao P."/>
            <person name="Wang M."/>
            <person name="Wang R."/>
            <person name="Zhao Y."/>
        </authorList>
    </citation>
    <scope>NUCLEOTIDE SEQUENCE</scope>
    <source>
        <tissue evidence="10">Mixed with DoveR01_LX</tissue>
    </source>
</reference>
<dbReference type="PANTHER" id="PTHR31633">
    <property type="entry name" value="H/ACA RIBONUCLEOPROTEIN COMPLEX NON-CORE SUBUNIT NAF1"/>
    <property type="match status" value="1"/>
</dbReference>
<dbReference type="Gene3D" id="2.40.10.230">
    <property type="entry name" value="Probable tRNA pseudouridine synthase domain"/>
    <property type="match status" value="1"/>
</dbReference>
<dbReference type="InterPro" id="IPR007504">
    <property type="entry name" value="H/ACA_rnp_Gar1/Naf1"/>
</dbReference>
<evidence type="ECO:0000256" key="1">
    <source>
        <dbReference type="ARBA" id="ARBA00004123"/>
    </source>
</evidence>
<feature type="compositionally biased region" description="Acidic residues" evidence="9">
    <location>
        <begin position="450"/>
        <end position="467"/>
    </location>
</feature>
<evidence type="ECO:0000256" key="4">
    <source>
        <dbReference type="ARBA" id="ARBA00022517"/>
    </source>
</evidence>
<feature type="compositionally biased region" description="Basic and acidic residues" evidence="9">
    <location>
        <begin position="286"/>
        <end position="298"/>
    </location>
</feature>
<feature type="compositionally biased region" description="Acidic residues" evidence="9">
    <location>
        <begin position="254"/>
        <end position="285"/>
    </location>
</feature>
<dbReference type="InterPro" id="IPR040309">
    <property type="entry name" value="Naf1"/>
</dbReference>
<feature type="region of interest" description="Disordered" evidence="9">
    <location>
        <begin position="446"/>
        <end position="467"/>
    </location>
</feature>
<evidence type="ECO:0000256" key="7">
    <source>
        <dbReference type="ARBA" id="ARBA00022884"/>
    </source>
</evidence>